<gene>
    <name evidence="14" type="ORF">CONCODRAFT_56305</name>
</gene>
<evidence type="ECO:0000256" key="12">
    <source>
        <dbReference type="RuleBase" id="RU003435"/>
    </source>
</evidence>
<name>A0A137PBW2_CONC2</name>
<dbReference type="GO" id="GO:0006627">
    <property type="term" value="P:protein processing involved in protein targeting to mitochondrion"/>
    <property type="evidence" value="ECO:0007669"/>
    <property type="project" value="TreeGrafter"/>
</dbReference>
<evidence type="ECO:0000256" key="1">
    <source>
        <dbReference type="ARBA" id="ARBA00000436"/>
    </source>
</evidence>
<evidence type="ECO:0000256" key="8">
    <source>
        <dbReference type="ARBA" id="ARBA00022833"/>
    </source>
</evidence>
<dbReference type="GO" id="GO:0005759">
    <property type="term" value="C:mitochondrial matrix"/>
    <property type="evidence" value="ECO:0007669"/>
    <property type="project" value="UniProtKB-SubCell"/>
</dbReference>
<keyword evidence="7 12" id="KW-0378">Hydrolase</keyword>
<dbReference type="SUPFAM" id="SSF55486">
    <property type="entry name" value="Metalloproteases ('zincins'), catalytic domain"/>
    <property type="match status" value="1"/>
</dbReference>
<dbReference type="EMBL" id="KQ964452">
    <property type="protein sequence ID" value="KXN72489.1"/>
    <property type="molecule type" value="Genomic_DNA"/>
</dbReference>
<keyword evidence="10 12" id="KW-0482">Metalloprotease</keyword>
<comment type="similarity">
    <text evidence="3 12">Belongs to the peptidase M3 family.</text>
</comment>
<organism evidence="14 15">
    <name type="scientific">Conidiobolus coronatus (strain ATCC 28846 / CBS 209.66 / NRRL 28638)</name>
    <name type="common">Delacroixia coronata</name>
    <dbReference type="NCBI Taxonomy" id="796925"/>
    <lineage>
        <taxon>Eukaryota</taxon>
        <taxon>Fungi</taxon>
        <taxon>Fungi incertae sedis</taxon>
        <taxon>Zoopagomycota</taxon>
        <taxon>Entomophthoromycotina</taxon>
        <taxon>Entomophthoromycetes</taxon>
        <taxon>Entomophthorales</taxon>
        <taxon>Ancylistaceae</taxon>
        <taxon>Conidiobolus</taxon>
    </lineage>
</organism>
<evidence type="ECO:0000313" key="14">
    <source>
        <dbReference type="EMBL" id="KXN72489.1"/>
    </source>
</evidence>
<evidence type="ECO:0000256" key="5">
    <source>
        <dbReference type="ARBA" id="ARBA00022670"/>
    </source>
</evidence>
<dbReference type="GO" id="GO:0004222">
    <property type="term" value="F:metalloendopeptidase activity"/>
    <property type="evidence" value="ECO:0007669"/>
    <property type="project" value="UniProtKB-EC"/>
</dbReference>
<dbReference type="InterPro" id="IPR045090">
    <property type="entry name" value="Pept_M3A_M3B"/>
</dbReference>
<dbReference type="Pfam" id="PF01432">
    <property type="entry name" value="Peptidase_M3"/>
    <property type="match status" value="1"/>
</dbReference>
<keyword evidence="9" id="KW-0809">Transit peptide</keyword>
<evidence type="ECO:0000256" key="6">
    <source>
        <dbReference type="ARBA" id="ARBA00022723"/>
    </source>
</evidence>
<dbReference type="EC" id="3.4.24.59" evidence="4"/>
<comment type="subcellular location">
    <subcellularLocation>
        <location evidence="2">Mitochondrion matrix</location>
    </subcellularLocation>
</comment>
<keyword evidence="5 12" id="KW-0645">Protease</keyword>
<comment type="catalytic activity">
    <reaction evidence="1">
        <text>Release of an N-terminal octapeptide as second stage of processing of some proteins imported into the mitochondrion.</text>
        <dbReference type="EC" id="3.4.24.59"/>
    </reaction>
</comment>
<accession>A0A137PBW2</accession>
<dbReference type="STRING" id="796925.A0A137PBW2"/>
<dbReference type="PANTHER" id="PTHR11804:SF79">
    <property type="entry name" value="MITOCHONDRIAL INTERMEDIATE PEPTIDASE"/>
    <property type="match status" value="1"/>
</dbReference>
<dbReference type="InterPro" id="IPR033851">
    <property type="entry name" value="M3A_MIP"/>
</dbReference>
<proteinExistence type="inferred from homology"/>
<dbReference type="PANTHER" id="PTHR11804">
    <property type="entry name" value="PROTEASE M3 THIMET OLIGOPEPTIDASE-RELATED"/>
    <property type="match status" value="1"/>
</dbReference>
<evidence type="ECO:0000256" key="7">
    <source>
        <dbReference type="ARBA" id="ARBA00022801"/>
    </source>
</evidence>
<comment type="cofactor">
    <cofactor evidence="12">
        <name>Zn(2+)</name>
        <dbReference type="ChEBI" id="CHEBI:29105"/>
    </cofactor>
    <text evidence="12">Binds 1 zinc ion.</text>
</comment>
<sequence>MICNKLLKNTSLSYLKLSNRVVYNSKRLLSIKTETLPQSNENSRDRDLRLGFDSPNLWTQRLQKPTPNAPNVGLLSKQFLQEPSGFMNWSDYTIERAVTLVEKICQPNAPHSEKLKIVKRLDQLSDILCSIIDVAELVRSLHPNQKFLNYANKAYLEVVSFMNELNTHPGLYYTLKNLLKDKEIVSKMTTEELSVANLFLIDFEKSGIHLNELSRKKFVNLNDEINQLGREFLSDTGSLEASIQVDRSELRGCEGWWNGTQQVQFIPTTPYYSSLLLRTAHDANLRKKMYIASNKPTEKQVQVLEDMLFKRAELANLLGKRSFADLFLEDKMAQTPENVSTFLSSLVKRNLPKVSGEMQLLQKLKQLNEKDSNIMGWDQQYYIYLFEAQLRQSHRQIYKKLSQYFSVGTVIKGLSNILETMYQLRFRLVDSVNYSELWDPSVRKVEVLDSNDEIVGIIYFDLFGRPNKPGIAAHYTLQCSRRIDDDDNNGINFNSEGLENPVMGPIHTSSSGKSYQIPVVVLSCCFNHPLNGTPTLLSMNEVETLFHEMGHAIHSMVARTDYHNVAGTRCKIDFVELPSIFMETLGTSSTIIPFYAKHHSTLDPIPETLIQDYKKLSNQFNILETQHQILLSSIDQAYHSIDLSNPPSKNFSYDIIEQKQNSWGTSPYVKGTHLGIKFGHLFSYSATYYSYLLGRCFANKIWEKGFKGHDLRSDIGEIFRNEVLAPGGSRDPWLSISNCLYKFELVNSEGKGVSKENEVLLDKLSKGDGKSMEIVGEWGLGSTRTFH</sequence>
<dbReference type="Gene3D" id="1.10.1370.10">
    <property type="entry name" value="Neurolysin, domain 3"/>
    <property type="match status" value="1"/>
</dbReference>
<evidence type="ECO:0000256" key="10">
    <source>
        <dbReference type="ARBA" id="ARBA00023049"/>
    </source>
</evidence>
<dbReference type="GO" id="GO:0046872">
    <property type="term" value="F:metal ion binding"/>
    <property type="evidence" value="ECO:0007669"/>
    <property type="project" value="UniProtKB-UniRule"/>
</dbReference>
<keyword evidence="15" id="KW-1185">Reference proteome</keyword>
<dbReference type="Proteomes" id="UP000070444">
    <property type="component" value="Unassembled WGS sequence"/>
</dbReference>
<dbReference type="InterPro" id="IPR024079">
    <property type="entry name" value="MetalloPept_cat_dom_sf"/>
</dbReference>
<protein>
    <recommendedName>
        <fullName evidence="4">mitochondrial intermediate peptidase</fullName>
        <ecNumber evidence="4">3.4.24.59</ecNumber>
    </recommendedName>
</protein>
<dbReference type="InterPro" id="IPR001567">
    <property type="entry name" value="Pept_M3A_M3B_dom"/>
</dbReference>
<evidence type="ECO:0000256" key="11">
    <source>
        <dbReference type="ARBA" id="ARBA00023128"/>
    </source>
</evidence>
<dbReference type="OrthoDB" id="17530at2759"/>
<reference evidence="14 15" key="1">
    <citation type="journal article" date="2015" name="Genome Biol. Evol.">
        <title>Phylogenomic analyses indicate that early fungi evolved digesting cell walls of algal ancestors of land plants.</title>
        <authorList>
            <person name="Chang Y."/>
            <person name="Wang S."/>
            <person name="Sekimoto S."/>
            <person name="Aerts A.L."/>
            <person name="Choi C."/>
            <person name="Clum A."/>
            <person name="LaButti K.M."/>
            <person name="Lindquist E.A."/>
            <person name="Yee Ngan C."/>
            <person name="Ohm R.A."/>
            <person name="Salamov A.A."/>
            <person name="Grigoriev I.V."/>
            <person name="Spatafora J.W."/>
            <person name="Berbee M.L."/>
        </authorList>
    </citation>
    <scope>NUCLEOTIDE SEQUENCE [LARGE SCALE GENOMIC DNA]</scope>
    <source>
        <strain evidence="14 15">NRRL 28638</strain>
    </source>
</reference>
<dbReference type="GO" id="GO:0006518">
    <property type="term" value="P:peptide metabolic process"/>
    <property type="evidence" value="ECO:0007669"/>
    <property type="project" value="TreeGrafter"/>
</dbReference>
<evidence type="ECO:0000256" key="9">
    <source>
        <dbReference type="ARBA" id="ARBA00022946"/>
    </source>
</evidence>
<keyword evidence="8 12" id="KW-0862">Zinc</keyword>
<dbReference type="Gene3D" id="3.40.390.10">
    <property type="entry name" value="Collagenase (Catalytic Domain)"/>
    <property type="match status" value="1"/>
</dbReference>
<dbReference type="CDD" id="cd06457">
    <property type="entry name" value="M3A_MIP"/>
    <property type="match status" value="1"/>
</dbReference>
<evidence type="ECO:0000256" key="3">
    <source>
        <dbReference type="ARBA" id="ARBA00006040"/>
    </source>
</evidence>
<keyword evidence="6 12" id="KW-0479">Metal-binding</keyword>
<evidence type="ECO:0000259" key="13">
    <source>
        <dbReference type="Pfam" id="PF01432"/>
    </source>
</evidence>
<evidence type="ECO:0000313" key="15">
    <source>
        <dbReference type="Proteomes" id="UP000070444"/>
    </source>
</evidence>
<evidence type="ECO:0000256" key="4">
    <source>
        <dbReference type="ARBA" id="ARBA00012441"/>
    </source>
</evidence>
<dbReference type="OMA" id="ALMFEYM"/>
<dbReference type="AlphaFoldDB" id="A0A137PBW2"/>
<keyword evidence="11" id="KW-0496">Mitochondrion</keyword>
<dbReference type="InterPro" id="IPR024077">
    <property type="entry name" value="Neurolysin/TOP_dom2"/>
</dbReference>
<evidence type="ECO:0000256" key="2">
    <source>
        <dbReference type="ARBA" id="ARBA00004305"/>
    </source>
</evidence>
<feature type="domain" description="Peptidase M3A/M3B catalytic" evidence="13">
    <location>
        <begin position="277"/>
        <end position="742"/>
    </location>
</feature>